<proteinExistence type="predicted"/>
<dbReference type="AlphaFoldDB" id="A0A381Q6Y1"/>
<sequence length="27" mass="3205">MKMTSTNKKNLYSTEEHGFRKMSVNQN</sequence>
<evidence type="ECO:0000256" key="1">
    <source>
        <dbReference type="SAM" id="MobiDB-lite"/>
    </source>
</evidence>
<organism evidence="2">
    <name type="scientific">marine metagenome</name>
    <dbReference type="NCBI Taxonomy" id="408172"/>
    <lineage>
        <taxon>unclassified sequences</taxon>
        <taxon>metagenomes</taxon>
        <taxon>ecological metagenomes</taxon>
    </lineage>
</organism>
<accession>A0A381Q6Y1</accession>
<name>A0A381Q6Y1_9ZZZZ</name>
<feature type="compositionally biased region" description="Polar residues" evidence="1">
    <location>
        <begin position="1"/>
        <end position="13"/>
    </location>
</feature>
<gene>
    <name evidence="2" type="ORF">METZ01_LOCUS26661</name>
</gene>
<dbReference type="EMBL" id="UINC01001191">
    <property type="protein sequence ID" value="SUZ73807.1"/>
    <property type="molecule type" value="Genomic_DNA"/>
</dbReference>
<evidence type="ECO:0000313" key="2">
    <source>
        <dbReference type="EMBL" id="SUZ73807.1"/>
    </source>
</evidence>
<protein>
    <submittedName>
        <fullName evidence="2">Uncharacterized protein</fullName>
    </submittedName>
</protein>
<reference evidence="2" key="1">
    <citation type="submission" date="2018-05" db="EMBL/GenBank/DDBJ databases">
        <authorList>
            <person name="Lanie J.A."/>
            <person name="Ng W.-L."/>
            <person name="Kazmierczak K.M."/>
            <person name="Andrzejewski T.M."/>
            <person name="Davidsen T.M."/>
            <person name="Wayne K.J."/>
            <person name="Tettelin H."/>
            <person name="Glass J.I."/>
            <person name="Rusch D."/>
            <person name="Podicherti R."/>
            <person name="Tsui H.-C.T."/>
            <person name="Winkler M.E."/>
        </authorList>
    </citation>
    <scope>NUCLEOTIDE SEQUENCE</scope>
</reference>
<feature type="region of interest" description="Disordered" evidence="1">
    <location>
        <begin position="1"/>
        <end position="27"/>
    </location>
</feature>